<dbReference type="EC" id="3.1.3.16" evidence="2"/>
<dbReference type="SMART" id="SM00577">
    <property type="entry name" value="CPDc"/>
    <property type="match status" value="1"/>
</dbReference>
<feature type="domain" description="FCP1 homology" evidence="9">
    <location>
        <begin position="1"/>
        <end position="92"/>
    </location>
</feature>
<dbReference type="SUPFAM" id="SSF56784">
    <property type="entry name" value="HAD-like"/>
    <property type="match status" value="1"/>
</dbReference>
<feature type="domain" description="BRCT" evidence="8">
    <location>
        <begin position="156"/>
        <end position="249"/>
    </location>
</feature>
<evidence type="ECO:0000256" key="2">
    <source>
        <dbReference type="ARBA" id="ARBA00013081"/>
    </source>
</evidence>
<dbReference type="InterPro" id="IPR004274">
    <property type="entry name" value="FCP1_dom"/>
</dbReference>
<dbReference type="InterPro" id="IPR023214">
    <property type="entry name" value="HAD_sf"/>
</dbReference>
<dbReference type="InterPro" id="IPR036412">
    <property type="entry name" value="HAD-like_sf"/>
</dbReference>
<gene>
    <name evidence="10" type="ORF">NEQG_00287</name>
</gene>
<dbReference type="SUPFAM" id="SSF52113">
    <property type="entry name" value="BRCT domain"/>
    <property type="match status" value="1"/>
</dbReference>
<dbReference type="PROSITE" id="PS50969">
    <property type="entry name" value="FCP1"/>
    <property type="match status" value="1"/>
</dbReference>
<keyword evidence="11" id="KW-1185">Reference proteome</keyword>
<keyword evidence="3" id="KW-0378">Hydrolase</keyword>
<proteinExistence type="predicted"/>
<dbReference type="InterPro" id="IPR036420">
    <property type="entry name" value="BRCT_dom_sf"/>
</dbReference>
<dbReference type="GO" id="GO:0005634">
    <property type="term" value="C:nucleus"/>
    <property type="evidence" value="ECO:0007669"/>
    <property type="project" value="UniProtKB-SubCell"/>
</dbReference>
<dbReference type="PANTHER" id="PTHR23081:SF36">
    <property type="entry name" value="RNA POLYMERASE II SUBUNIT A C-TERMINAL DOMAIN PHOSPHATASE"/>
    <property type="match status" value="1"/>
</dbReference>
<dbReference type="GO" id="GO:0008420">
    <property type="term" value="F:RNA polymerase II CTD heptapeptide repeat phosphatase activity"/>
    <property type="evidence" value="ECO:0007669"/>
    <property type="project" value="InterPro"/>
</dbReference>
<dbReference type="Gene3D" id="3.40.50.10190">
    <property type="entry name" value="BRCT domain"/>
    <property type="match status" value="1"/>
</dbReference>
<dbReference type="Proteomes" id="UP000002872">
    <property type="component" value="Unassembled WGS sequence"/>
</dbReference>
<dbReference type="VEuPathDB" id="MicrosporidiaDB:NEQG_00287"/>
<evidence type="ECO:0000259" key="9">
    <source>
        <dbReference type="PROSITE" id="PS50969"/>
    </source>
</evidence>
<dbReference type="EMBL" id="GL870876">
    <property type="protein sequence ID" value="EIJ89517.1"/>
    <property type="molecule type" value="Genomic_DNA"/>
</dbReference>
<evidence type="ECO:0000256" key="6">
    <source>
        <dbReference type="ARBA" id="ARBA00048336"/>
    </source>
</evidence>
<protein>
    <recommendedName>
        <fullName evidence="2">protein-serine/threonine phosphatase</fullName>
        <ecNumber evidence="2">3.1.3.16</ecNumber>
    </recommendedName>
</protein>
<dbReference type="Pfam" id="PF03031">
    <property type="entry name" value="NIF"/>
    <property type="match status" value="1"/>
</dbReference>
<dbReference type="HOGENOM" id="CLU_897392_0_0_1"/>
<feature type="region of interest" description="Disordered" evidence="7">
    <location>
        <begin position="254"/>
        <end position="299"/>
    </location>
</feature>
<comment type="catalytic activity">
    <reaction evidence="5">
        <text>O-phospho-L-seryl-[protein] + H2O = L-seryl-[protein] + phosphate</text>
        <dbReference type="Rhea" id="RHEA:20629"/>
        <dbReference type="Rhea" id="RHEA-COMP:9863"/>
        <dbReference type="Rhea" id="RHEA-COMP:11604"/>
        <dbReference type="ChEBI" id="CHEBI:15377"/>
        <dbReference type="ChEBI" id="CHEBI:29999"/>
        <dbReference type="ChEBI" id="CHEBI:43474"/>
        <dbReference type="ChEBI" id="CHEBI:83421"/>
        <dbReference type="EC" id="3.1.3.16"/>
    </reaction>
</comment>
<comment type="subcellular location">
    <subcellularLocation>
        <location evidence="1">Nucleus</location>
    </subcellularLocation>
</comment>
<feature type="compositionally biased region" description="Polar residues" evidence="7">
    <location>
        <begin position="263"/>
        <end position="272"/>
    </location>
</feature>
<comment type="catalytic activity">
    <reaction evidence="6">
        <text>O-phospho-L-threonyl-[protein] + H2O = L-threonyl-[protein] + phosphate</text>
        <dbReference type="Rhea" id="RHEA:47004"/>
        <dbReference type="Rhea" id="RHEA-COMP:11060"/>
        <dbReference type="Rhea" id="RHEA-COMP:11605"/>
        <dbReference type="ChEBI" id="CHEBI:15377"/>
        <dbReference type="ChEBI" id="CHEBI:30013"/>
        <dbReference type="ChEBI" id="CHEBI:43474"/>
        <dbReference type="ChEBI" id="CHEBI:61977"/>
        <dbReference type="EC" id="3.1.3.16"/>
    </reaction>
</comment>
<evidence type="ECO:0000256" key="4">
    <source>
        <dbReference type="ARBA" id="ARBA00023242"/>
    </source>
</evidence>
<evidence type="ECO:0000256" key="3">
    <source>
        <dbReference type="ARBA" id="ARBA00022801"/>
    </source>
</evidence>
<dbReference type="Gene3D" id="3.40.50.1000">
    <property type="entry name" value="HAD superfamily/HAD-like"/>
    <property type="match status" value="1"/>
</dbReference>
<evidence type="ECO:0000259" key="8">
    <source>
        <dbReference type="PROSITE" id="PS50172"/>
    </source>
</evidence>
<reference evidence="10" key="1">
    <citation type="submission" date="2011-01" db="EMBL/GenBank/DDBJ databases">
        <title>The Genome Sequence of Nematocida parisii strain ERTm3.</title>
        <authorList>
            <consortium name="The Broad Institute Genome Sequencing Platform"/>
            <consortium name="The Broad Institute Genome Sequencing Center for Infectious Disease"/>
            <person name="Cuomo C."/>
            <person name="Troemel E."/>
            <person name="Young S.K."/>
            <person name="Zeng Q."/>
            <person name="Gargeya S."/>
            <person name="Fitzgerald M."/>
            <person name="Haas B."/>
            <person name="Abouelleil A."/>
            <person name="Alvarado L."/>
            <person name="Arachchi H.M."/>
            <person name="Berlin A."/>
            <person name="Chapman S.B."/>
            <person name="Gearin G."/>
            <person name="Goldberg J."/>
            <person name="Griggs A."/>
            <person name="Gujja S."/>
            <person name="Hansen M."/>
            <person name="Heiman D."/>
            <person name="Howarth C."/>
            <person name="Larimer J."/>
            <person name="Lui A."/>
            <person name="MacDonald P.J.P."/>
            <person name="McCowen C."/>
            <person name="Montmayeur A."/>
            <person name="Murphy C."/>
            <person name="Neiman D."/>
            <person name="Pearson M."/>
            <person name="Priest M."/>
            <person name="Roberts A."/>
            <person name="Saif S."/>
            <person name="Shea T."/>
            <person name="Sisk P."/>
            <person name="Stolte C."/>
            <person name="Sykes S."/>
            <person name="Wortman J."/>
            <person name="Nusbaum C."/>
            <person name="Birren B."/>
        </authorList>
    </citation>
    <scope>NUCLEOTIDE SEQUENCE</scope>
    <source>
        <strain evidence="10">ERTm3</strain>
    </source>
</reference>
<evidence type="ECO:0000256" key="5">
    <source>
        <dbReference type="ARBA" id="ARBA00047761"/>
    </source>
</evidence>
<organism evidence="10 11">
    <name type="scientific">Nematocida parisii (strain ERTm3)</name>
    <name type="common">Nematode killer fungus</name>
    <dbReference type="NCBI Taxonomy" id="935791"/>
    <lineage>
        <taxon>Eukaryota</taxon>
        <taxon>Fungi</taxon>
        <taxon>Fungi incertae sedis</taxon>
        <taxon>Microsporidia</taxon>
        <taxon>Nematocida</taxon>
    </lineage>
</organism>
<dbReference type="FunCoup" id="I3EJX0">
    <property type="interactions" value="99"/>
</dbReference>
<sequence>MGNKSYACSIAGLLDPTGKLFGSRIISRDDNFGCFDKDIKRLFPTNSKHVVILDDRPDVWGFVDNLYPIRPYYYFQTDDINSPEALQGMKSALSEDVRNSPVGEVFRNKNDLIELIDRECILTYFDNELEKVLSGLKEVHTEFFSTQQDTASILKKKKEIFKGCTAEIFSSVNEYTLYLNLLFKHHGGQTFSHGSVNKVTHLITTGNGRIRSVWKNKKDPVIDPVCVQVEWMHESIYAFKRLDEKEFILNVDDLESAQEEPDTNTASSSDGNHSNDELIDLEDSADTSNTTGEAFGSSDDSLYKKILDDN</sequence>
<evidence type="ECO:0000313" key="11">
    <source>
        <dbReference type="Proteomes" id="UP000002872"/>
    </source>
</evidence>
<evidence type="ECO:0000256" key="1">
    <source>
        <dbReference type="ARBA" id="ARBA00004123"/>
    </source>
</evidence>
<dbReference type="OrthoDB" id="10249888at2759"/>
<accession>I3EJX0</accession>
<dbReference type="InParanoid" id="I3EJX0"/>
<dbReference type="OMA" id="NAHDATI"/>
<dbReference type="InterPro" id="IPR039189">
    <property type="entry name" value="Fcp1"/>
</dbReference>
<dbReference type="InterPro" id="IPR001357">
    <property type="entry name" value="BRCT_dom"/>
</dbReference>
<name>I3EJX0_NEMP3</name>
<keyword evidence="4" id="KW-0539">Nucleus</keyword>
<dbReference type="PROSITE" id="PS50172">
    <property type="entry name" value="BRCT"/>
    <property type="match status" value="1"/>
</dbReference>
<evidence type="ECO:0000256" key="7">
    <source>
        <dbReference type="SAM" id="MobiDB-lite"/>
    </source>
</evidence>
<dbReference type="AlphaFoldDB" id="I3EJX0"/>
<evidence type="ECO:0000313" key="10">
    <source>
        <dbReference type="EMBL" id="EIJ89517.1"/>
    </source>
</evidence>
<dbReference type="STRING" id="935791.I3EJX0"/>
<dbReference type="PANTHER" id="PTHR23081">
    <property type="entry name" value="RNA POLYMERASE II CTD PHOSPHATASE"/>
    <property type="match status" value="1"/>
</dbReference>